<dbReference type="SUPFAM" id="SSF48452">
    <property type="entry name" value="TPR-like"/>
    <property type="match status" value="1"/>
</dbReference>
<dbReference type="Gene3D" id="1.20.58.320">
    <property type="entry name" value="TPR-like"/>
    <property type="match status" value="1"/>
</dbReference>
<reference evidence="1 2" key="1">
    <citation type="journal article" date="2011" name="Front. Microbiol.">
        <title>Genomic signatures of strain selection and enhancement in Bacillus atrophaeus var. globigii, a historical biowarfare simulant.</title>
        <authorList>
            <person name="Gibbons H.S."/>
            <person name="Broomall S.M."/>
            <person name="McNew L.A."/>
            <person name="Daligault H."/>
            <person name="Chapman C."/>
            <person name="Bruce D."/>
            <person name="Karavis M."/>
            <person name="Krepps M."/>
            <person name="McGregor P.A."/>
            <person name="Hong C."/>
            <person name="Park K.H."/>
            <person name="Akmal A."/>
            <person name="Feldman A."/>
            <person name="Lin J.S."/>
            <person name="Chang W.E."/>
            <person name="Higgs B.W."/>
            <person name="Demirev P."/>
            <person name="Lindquist J."/>
            <person name="Liem A."/>
            <person name="Fochler E."/>
            <person name="Read T.D."/>
            <person name="Tapia R."/>
            <person name="Johnson S."/>
            <person name="Bishop-Lilly K.A."/>
            <person name="Detter C."/>
            <person name="Han C."/>
            <person name="Sozhamannan S."/>
            <person name="Rosenzweig C.N."/>
            <person name="Skowronski E.W."/>
        </authorList>
    </citation>
    <scope>NUCLEOTIDE SEQUENCE [LARGE SCALE GENOMIC DNA]</scope>
    <source>
        <strain evidence="1 2">AK5</strain>
    </source>
</reference>
<name>A0A432VYT0_9GAMM</name>
<proteinExistence type="predicted"/>
<dbReference type="OrthoDB" id="7593450at2"/>
<sequence length="183" mass="21079">MSKVVSAKDVLDFWFKELSQAQWFAKDDALDKTISQRFQATLSAAAQCELFDWRETTAGRLAEIIVLDQFSRNIYRDRPEAFANDALALALAQETVRLGLDSELTRTQKAFLYMPYMHSKSLPIHDVALRLYDQPGLEYNLEFEIKHRDIIVRFGRYPHRNELLGRASTDAEIAFLKQPGSSF</sequence>
<gene>
    <name evidence="1" type="ORF">CWE06_02925</name>
</gene>
<dbReference type="EMBL" id="PIPI01000001">
    <property type="protein sequence ID" value="RUO21818.1"/>
    <property type="molecule type" value="Genomic_DNA"/>
</dbReference>
<dbReference type="Gene3D" id="1.25.40.10">
    <property type="entry name" value="Tetratricopeptide repeat domain"/>
    <property type="match status" value="1"/>
</dbReference>
<evidence type="ECO:0000313" key="2">
    <source>
        <dbReference type="Proteomes" id="UP000288212"/>
    </source>
</evidence>
<dbReference type="InterPro" id="IPR011990">
    <property type="entry name" value="TPR-like_helical_dom_sf"/>
</dbReference>
<dbReference type="RefSeq" id="WP_126790998.1">
    <property type="nucleotide sequence ID" value="NZ_PIPI01000001.1"/>
</dbReference>
<dbReference type="Pfam" id="PF06041">
    <property type="entry name" value="DUF924"/>
    <property type="match status" value="1"/>
</dbReference>
<protein>
    <submittedName>
        <fullName evidence="1">DUF924 domain-containing protein</fullName>
    </submittedName>
</protein>
<accession>A0A432VYT0</accession>
<evidence type="ECO:0000313" key="1">
    <source>
        <dbReference type="EMBL" id="RUO21818.1"/>
    </source>
</evidence>
<dbReference type="InterPro" id="IPR010323">
    <property type="entry name" value="DUF924"/>
</dbReference>
<comment type="caution">
    <text evidence="1">The sequence shown here is derived from an EMBL/GenBank/DDBJ whole genome shotgun (WGS) entry which is preliminary data.</text>
</comment>
<keyword evidence="2" id="KW-1185">Reference proteome</keyword>
<dbReference type="Proteomes" id="UP000288212">
    <property type="component" value="Unassembled WGS sequence"/>
</dbReference>
<dbReference type="AlphaFoldDB" id="A0A432VYT0"/>
<organism evidence="1 2">
    <name type="scientific">Aliidiomarina haloalkalitolerans</name>
    <dbReference type="NCBI Taxonomy" id="859059"/>
    <lineage>
        <taxon>Bacteria</taxon>
        <taxon>Pseudomonadati</taxon>
        <taxon>Pseudomonadota</taxon>
        <taxon>Gammaproteobacteria</taxon>
        <taxon>Alteromonadales</taxon>
        <taxon>Idiomarinaceae</taxon>
        <taxon>Aliidiomarina</taxon>
    </lineage>
</organism>